<sequence length="45" mass="5030">MGRVVGIQLSIYRHSVALPQSSSARCEWQTVNIPLMAGSHYKKND</sequence>
<gene>
    <name evidence="1" type="ORF">DES37_110195</name>
</gene>
<reference evidence="1 2" key="1">
    <citation type="submission" date="2018-05" db="EMBL/GenBank/DDBJ databases">
        <title>Genomic Encyclopedia of Type Strains, Phase IV (KMG-IV): sequencing the most valuable type-strain genomes for metagenomic binning, comparative biology and taxonomic classification.</title>
        <authorList>
            <person name="Goeker M."/>
        </authorList>
    </citation>
    <scope>NUCLEOTIDE SEQUENCE [LARGE SCALE GENOMIC DNA]</scope>
    <source>
        <strain evidence="1 2">DSM 19579</strain>
    </source>
</reference>
<name>A0A317PVU2_9ENTR</name>
<proteinExistence type="predicted"/>
<keyword evidence="2" id="KW-1185">Reference proteome</keyword>
<organism evidence="1 2">
    <name type="scientific">Mangrovibacter plantisponsor</name>
    <dbReference type="NCBI Taxonomy" id="451513"/>
    <lineage>
        <taxon>Bacteria</taxon>
        <taxon>Pseudomonadati</taxon>
        <taxon>Pseudomonadota</taxon>
        <taxon>Gammaproteobacteria</taxon>
        <taxon>Enterobacterales</taxon>
        <taxon>Enterobacteriaceae</taxon>
        <taxon>Mangrovibacter</taxon>
    </lineage>
</organism>
<evidence type="ECO:0000313" key="2">
    <source>
        <dbReference type="Proteomes" id="UP000246744"/>
    </source>
</evidence>
<accession>A0A317PVU2</accession>
<dbReference type="Proteomes" id="UP000246744">
    <property type="component" value="Unassembled WGS sequence"/>
</dbReference>
<dbReference type="EMBL" id="QGTS01000010">
    <property type="protein sequence ID" value="PWW06789.1"/>
    <property type="molecule type" value="Genomic_DNA"/>
</dbReference>
<dbReference type="AlphaFoldDB" id="A0A317PVU2"/>
<evidence type="ECO:0000313" key="1">
    <source>
        <dbReference type="EMBL" id="PWW06789.1"/>
    </source>
</evidence>
<comment type="caution">
    <text evidence="1">The sequence shown here is derived from an EMBL/GenBank/DDBJ whole genome shotgun (WGS) entry which is preliminary data.</text>
</comment>
<protein>
    <submittedName>
        <fullName evidence="1">Uncharacterized protein</fullName>
    </submittedName>
</protein>